<dbReference type="InterPro" id="IPR019734">
    <property type="entry name" value="TPR_rpt"/>
</dbReference>
<dbReference type="Gene3D" id="1.25.40.10">
    <property type="entry name" value="Tetratricopeptide repeat domain"/>
    <property type="match status" value="1"/>
</dbReference>
<accession>A0A368KDX5</accession>
<dbReference type="OrthoDB" id="9766687at2"/>
<dbReference type="Gene3D" id="3.40.50.300">
    <property type="entry name" value="P-loop containing nucleotide triphosphate hydrolases"/>
    <property type="match status" value="1"/>
</dbReference>
<reference evidence="2 3" key="1">
    <citation type="submission" date="2018-05" db="EMBL/GenBank/DDBJ databases">
        <title>Draft genome sequence of Rhodanobacter denitrificans Yn1 isolated from gold copper mine.</title>
        <authorList>
            <person name="Yang N."/>
            <person name="Mazhar H.S."/>
            <person name="Rensing C."/>
        </authorList>
    </citation>
    <scope>NUCLEOTIDE SEQUENCE [LARGE SCALE GENOMIC DNA]</scope>
    <source>
        <strain evidence="2 3">Yn1</strain>
    </source>
</reference>
<evidence type="ECO:0000313" key="3">
    <source>
        <dbReference type="Proteomes" id="UP000252387"/>
    </source>
</evidence>
<feature type="repeat" description="TPR" evidence="1">
    <location>
        <begin position="123"/>
        <end position="156"/>
    </location>
</feature>
<dbReference type="InterPro" id="IPR011990">
    <property type="entry name" value="TPR-like_helical_dom_sf"/>
</dbReference>
<dbReference type="SUPFAM" id="SSF52540">
    <property type="entry name" value="P-loop containing nucleoside triphosphate hydrolases"/>
    <property type="match status" value="1"/>
</dbReference>
<dbReference type="PANTHER" id="PTHR44809:SF1">
    <property type="entry name" value="PROTEIN O-MANNOSYL-TRANSFERASE TMTC1"/>
    <property type="match status" value="1"/>
</dbReference>
<proteinExistence type="predicted"/>
<dbReference type="Pfam" id="PF13469">
    <property type="entry name" value="Sulfotransfer_3"/>
    <property type="match status" value="1"/>
</dbReference>
<dbReference type="SUPFAM" id="SSF48452">
    <property type="entry name" value="TPR-like"/>
    <property type="match status" value="1"/>
</dbReference>
<feature type="repeat" description="TPR" evidence="1">
    <location>
        <begin position="89"/>
        <end position="122"/>
    </location>
</feature>
<organism evidence="2 3">
    <name type="scientific">Rhodanobacter denitrificans</name>
    <dbReference type="NCBI Taxonomy" id="666685"/>
    <lineage>
        <taxon>Bacteria</taxon>
        <taxon>Pseudomonadati</taxon>
        <taxon>Pseudomonadota</taxon>
        <taxon>Gammaproteobacteria</taxon>
        <taxon>Lysobacterales</taxon>
        <taxon>Rhodanobacteraceae</taxon>
        <taxon>Rhodanobacter</taxon>
    </lineage>
</organism>
<dbReference type="PANTHER" id="PTHR44809">
    <property type="match status" value="1"/>
</dbReference>
<comment type="caution">
    <text evidence="2">The sequence shown here is derived from an EMBL/GenBank/DDBJ whole genome shotgun (WGS) entry which is preliminary data.</text>
</comment>
<dbReference type="Proteomes" id="UP000252387">
    <property type="component" value="Unassembled WGS sequence"/>
</dbReference>
<dbReference type="AlphaFoldDB" id="A0A368KDX5"/>
<dbReference type="Pfam" id="PF13432">
    <property type="entry name" value="TPR_16"/>
    <property type="match status" value="2"/>
</dbReference>
<dbReference type="PROSITE" id="PS50005">
    <property type="entry name" value="TPR"/>
    <property type="match status" value="2"/>
</dbReference>
<dbReference type="InterPro" id="IPR052943">
    <property type="entry name" value="TMTC_O-mannosyl-trnsfr"/>
</dbReference>
<protein>
    <submittedName>
        <fullName evidence="2">Tetratricopeptide repeat protein</fullName>
    </submittedName>
</protein>
<keyword evidence="1" id="KW-0802">TPR repeat</keyword>
<dbReference type="SMART" id="SM00028">
    <property type="entry name" value="TPR"/>
    <property type="match status" value="4"/>
</dbReference>
<evidence type="ECO:0000256" key="1">
    <source>
        <dbReference type="PROSITE-ProRule" id="PRU00339"/>
    </source>
</evidence>
<dbReference type="RefSeq" id="WP_114344171.1">
    <property type="nucleotide sequence ID" value="NZ_QFWQ01000007.1"/>
</dbReference>
<sequence length="518" mass="56219">MVDKQAHPLLRDRAAGLSAELVRQLDEAVDAIDRRQPEQAEALLAELLGREPACAEARRLLGVVQQLRGEHVPAVANLRQAVAQNPNDALAQMNLGIALQSMGEPEAALAALRRACGLAPDFAPGWFNYGQMLLALGRPAGAITALHRVLDHDPDHPVARLVLAEAQAGVGAAAQAAANYRDVLQRRPASAEAWTGLCNLAGERFGADDVARLRQVLQTALPMPAVRTALGFVLSRALEDQCEFHEAFRVLRKANAQVRRQLQWNAGVEHAHIEAVLAAFARPLNGAREALPEGQVVFVVGLPCSGAALVARSLAAHPQAAGDDQPHLQRVIEAESLRRGPAGVRRAGTQTPDDWARLGRDYLARSASGRSGKPWLFDACLPNWRMLGAAMTMLPQARVVNVRRDALETCFDCYSQLFASGNEFSYALDDLAGYWHDYDRMMRHWEKLYPGRVHELASESLLAGPEEQLRGVLAFCGLDDDPACVASLRSERGVRADVARGALYGNELDHLRKLLGGA</sequence>
<gene>
    <name evidence="2" type="ORF">DEO45_12515</name>
</gene>
<dbReference type="InterPro" id="IPR027417">
    <property type="entry name" value="P-loop_NTPase"/>
</dbReference>
<name>A0A368KDX5_9GAMM</name>
<evidence type="ECO:0000313" key="2">
    <source>
        <dbReference type="EMBL" id="RCS29316.1"/>
    </source>
</evidence>
<dbReference type="EMBL" id="QFWQ01000007">
    <property type="protein sequence ID" value="RCS29316.1"/>
    <property type="molecule type" value="Genomic_DNA"/>
</dbReference>
<keyword evidence="3" id="KW-1185">Reference proteome</keyword>